<dbReference type="InterPro" id="IPR012675">
    <property type="entry name" value="Beta-grasp_dom_sf"/>
</dbReference>
<dbReference type="PANTHER" id="PTHR23305:SF1">
    <property type="entry name" value="OBG-TYPE G DOMAIN-CONTAINING PROTEIN"/>
    <property type="match status" value="1"/>
</dbReference>
<dbReference type="Pfam" id="PF01926">
    <property type="entry name" value="MMR_HSR1"/>
    <property type="match status" value="1"/>
</dbReference>
<feature type="domain" description="OBG-type G" evidence="3">
    <location>
        <begin position="2"/>
        <end position="260"/>
    </location>
</feature>
<dbReference type="Pfam" id="PF02824">
    <property type="entry name" value="TGS"/>
    <property type="match status" value="1"/>
</dbReference>
<dbReference type="PROSITE" id="PS51710">
    <property type="entry name" value="G_OBG"/>
    <property type="match status" value="1"/>
</dbReference>
<dbReference type="GO" id="GO:0016887">
    <property type="term" value="F:ATP hydrolysis activity"/>
    <property type="evidence" value="ECO:0007669"/>
    <property type="project" value="TreeGrafter"/>
</dbReference>
<dbReference type="CDD" id="cd01899">
    <property type="entry name" value="Ygr210"/>
    <property type="match status" value="1"/>
</dbReference>
<comment type="similarity">
    <text evidence="1">Belongs to the RelA/SpoT family.</text>
</comment>
<evidence type="ECO:0000313" key="5">
    <source>
        <dbReference type="Proteomes" id="UP001163096"/>
    </source>
</evidence>
<protein>
    <submittedName>
        <fullName evidence="4">Redox-regulated ATPase YchF</fullName>
    </submittedName>
</protein>
<dbReference type="Pfam" id="PF08438">
    <property type="entry name" value="YGR210-like_G4"/>
    <property type="match status" value="1"/>
</dbReference>
<evidence type="ECO:0000259" key="3">
    <source>
        <dbReference type="PROSITE" id="PS51710"/>
    </source>
</evidence>
<dbReference type="Gene3D" id="1.10.8.470">
    <property type="match status" value="1"/>
</dbReference>
<dbReference type="NCBIfam" id="NF007171">
    <property type="entry name" value="PRK09602.1"/>
    <property type="match status" value="1"/>
</dbReference>
<dbReference type="CDD" id="cd01669">
    <property type="entry name" value="TGS_MJ1332_like"/>
    <property type="match status" value="1"/>
</dbReference>
<dbReference type="Gene3D" id="3.10.20.30">
    <property type="match status" value="1"/>
</dbReference>
<evidence type="ECO:0000256" key="2">
    <source>
        <dbReference type="ARBA" id="ARBA00022741"/>
    </source>
</evidence>
<proteinExistence type="inferred from homology"/>
<keyword evidence="2" id="KW-0547">Nucleotide-binding</keyword>
<dbReference type="RefSeq" id="WP_268186860.1">
    <property type="nucleotide sequence ID" value="NZ_CP113361.1"/>
</dbReference>
<dbReference type="GO" id="GO:0005525">
    <property type="term" value="F:GTP binding"/>
    <property type="evidence" value="ECO:0007669"/>
    <property type="project" value="InterPro"/>
</dbReference>
<dbReference type="GeneID" id="76833772"/>
<dbReference type="Gene3D" id="3.40.50.300">
    <property type="entry name" value="P-loop containing nucleotide triphosphate hydrolases"/>
    <property type="match status" value="1"/>
</dbReference>
<organism evidence="4 5">
    <name type="scientific">Methanogenium organophilum</name>
    <dbReference type="NCBI Taxonomy" id="2199"/>
    <lineage>
        <taxon>Archaea</taxon>
        <taxon>Methanobacteriati</taxon>
        <taxon>Methanobacteriota</taxon>
        <taxon>Stenosarchaea group</taxon>
        <taxon>Methanomicrobia</taxon>
        <taxon>Methanomicrobiales</taxon>
        <taxon>Methanomicrobiaceae</taxon>
        <taxon>Methanogenium</taxon>
    </lineage>
</organism>
<keyword evidence="5" id="KW-1185">Reference proteome</keyword>
<evidence type="ECO:0000256" key="1">
    <source>
        <dbReference type="ARBA" id="ARBA00007476"/>
    </source>
</evidence>
<dbReference type="InterPro" id="IPR012676">
    <property type="entry name" value="TGS-like"/>
</dbReference>
<dbReference type="SUPFAM" id="SSF52540">
    <property type="entry name" value="P-loop containing nucleoside triphosphate hydrolases"/>
    <property type="match status" value="1"/>
</dbReference>
<dbReference type="SUPFAM" id="SSF81271">
    <property type="entry name" value="TGS-like"/>
    <property type="match status" value="1"/>
</dbReference>
<dbReference type="InterPro" id="IPR004095">
    <property type="entry name" value="TGS"/>
</dbReference>
<sequence>MLTIAIAGKPNCGKSTFFTASTLAPAEIANYPFTTIDANTGVAYLRIPCACQELGIECGNCTNGVRFIPVALIDVAGLVPDAHQGKGLGNQFLDHLREADVIIHIIDGSGGTDSEGNPVDVGSHDPREDIGFIEYEMSMWIYGILEKNWPKMQRSTQQRNYDILDAVAEALAGLKITYEHVRDAEREAGVDLKSCTNDELIKFCSVLVPLSKPMVVVANKADLASEEMRNNLKETGILFASAAGELALRKAVEGGFINYLPGDPTFTIAPDSLLNDAQKKGLMAIQDVMDSLGGTGVQQAVNGSIFDLLDMIVVYPVEDENKFCDGQGRVLPDAFLMKRGSTPHDLAYQVHSDIGDGFLYAVDAKTKMRIKENHELHTGDVIKIVSTKK</sequence>
<dbReference type="FunFam" id="3.10.20.30:FF:000002">
    <property type="entry name" value="GTP pyrophosphokinase (RelA/SpoT)"/>
    <property type="match status" value="1"/>
</dbReference>
<name>A0A9X9S519_METOG</name>
<accession>A0A9X9S519</accession>
<dbReference type="InterPro" id="IPR027417">
    <property type="entry name" value="P-loop_NTPase"/>
</dbReference>
<dbReference type="InterPro" id="IPR013646">
    <property type="entry name" value="YGR210-like_G4"/>
</dbReference>
<dbReference type="AlphaFoldDB" id="A0A9X9S519"/>
<dbReference type="InterPro" id="IPR006073">
    <property type="entry name" value="GTP-bd"/>
</dbReference>
<gene>
    <name evidence="4" type="ORF">OU421_01680</name>
</gene>
<dbReference type="EMBL" id="CP113361">
    <property type="protein sequence ID" value="WAI01605.1"/>
    <property type="molecule type" value="Genomic_DNA"/>
</dbReference>
<dbReference type="Proteomes" id="UP001163096">
    <property type="component" value="Chromosome"/>
</dbReference>
<dbReference type="KEGG" id="mou:OU421_01680"/>
<evidence type="ECO:0000313" key="4">
    <source>
        <dbReference type="EMBL" id="WAI01605.1"/>
    </source>
</evidence>
<reference evidence="4" key="1">
    <citation type="submission" date="2022-11" db="EMBL/GenBank/DDBJ databases">
        <title>Complete genome sequence of Methanogenium organophilum DSM 3596.</title>
        <authorList>
            <person name="Chen S.-C."/>
            <person name="Lai S.-J."/>
            <person name="You Y.-T."/>
        </authorList>
    </citation>
    <scope>NUCLEOTIDE SEQUENCE</scope>
    <source>
        <strain evidence="4">DSM 3596</strain>
    </source>
</reference>
<dbReference type="PRINTS" id="PR00326">
    <property type="entry name" value="GTP1OBG"/>
</dbReference>
<dbReference type="GO" id="GO:0005737">
    <property type="term" value="C:cytoplasm"/>
    <property type="evidence" value="ECO:0007669"/>
    <property type="project" value="TreeGrafter"/>
</dbReference>
<dbReference type="PANTHER" id="PTHR23305">
    <property type="entry name" value="OBG GTPASE FAMILY"/>
    <property type="match status" value="1"/>
</dbReference>
<dbReference type="InterPro" id="IPR031167">
    <property type="entry name" value="G_OBG"/>
</dbReference>